<keyword evidence="2" id="KW-0229">DNA integration</keyword>
<reference evidence="8 9" key="1">
    <citation type="submission" date="2017-04" db="EMBL/GenBank/DDBJ databases">
        <title>Genome Announcement: Closed genomes of Ralstonia solanacearum strains K60, UW551, and UW700.</title>
        <authorList>
            <person name="Hayes M."/>
            <person name="Macintyre A.M."/>
            <person name="Allen C."/>
        </authorList>
    </citation>
    <scope>NUCLEOTIDE SEQUENCE [LARGE SCALE GENOMIC DNA]</scope>
    <source>
        <strain evidence="8 9">UW25</strain>
    </source>
</reference>
<organism evidence="8 9">
    <name type="scientific">Ralstonia solanacearum K60</name>
    <dbReference type="NCBI Taxonomy" id="1091042"/>
    <lineage>
        <taxon>Bacteria</taxon>
        <taxon>Pseudomonadati</taxon>
        <taxon>Pseudomonadota</taxon>
        <taxon>Betaproteobacteria</taxon>
        <taxon>Burkholderiales</taxon>
        <taxon>Burkholderiaceae</taxon>
        <taxon>Ralstonia</taxon>
        <taxon>Ralstonia solanacearum species complex</taxon>
    </lineage>
</organism>
<dbReference type="InterPro" id="IPR011010">
    <property type="entry name" value="DNA_brk_join_enz"/>
</dbReference>
<evidence type="ECO:0000256" key="3">
    <source>
        <dbReference type="ARBA" id="ARBA00023125"/>
    </source>
</evidence>
<feature type="domain" description="Core-binding (CB)" evidence="7">
    <location>
        <begin position="108"/>
        <end position="187"/>
    </location>
</feature>
<gene>
    <name evidence="8" type="ORF">B7R77_13735</name>
</gene>
<keyword evidence="3 5" id="KW-0238">DNA-binding</keyword>
<dbReference type="CDD" id="cd00801">
    <property type="entry name" value="INT_P4_C"/>
    <property type="match status" value="1"/>
</dbReference>
<evidence type="ECO:0000313" key="9">
    <source>
        <dbReference type="Proteomes" id="UP000216164"/>
    </source>
</evidence>
<dbReference type="Pfam" id="PF22022">
    <property type="entry name" value="Phage_int_M"/>
    <property type="match status" value="1"/>
</dbReference>
<dbReference type="Gene3D" id="1.10.150.130">
    <property type="match status" value="1"/>
</dbReference>
<dbReference type="InterPro" id="IPR002104">
    <property type="entry name" value="Integrase_catalytic"/>
</dbReference>
<dbReference type="GO" id="GO:0015074">
    <property type="term" value="P:DNA integration"/>
    <property type="evidence" value="ECO:0007669"/>
    <property type="project" value="UniProtKB-KW"/>
</dbReference>
<dbReference type="RefSeq" id="WP_003272178.1">
    <property type="nucleotide sequence ID" value="NZ_NCTK01000001.1"/>
</dbReference>
<feature type="domain" description="Tyr recombinase" evidence="6">
    <location>
        <begin position="210"/>
        <end position="388"/>
    </location>
</feature>
<dbReference type="GO" id="GO:0006310">
    <property type="term" value="P:DNA recombination"/>
    <property type="evidence" value="ECO:0007669"/>
    <property type="project" value="UniProtKB-KW"/>
</dbReference>
<evidence type="ECO:0000256" key="4">
    <source>
        <dbReference type="ARBA" id="ARBA00023172"/>
    </source>
</evidence>
<evidence type="ECO:0000259" key="6">
    <source>
        <dbReference type="PROSITE" id="PS51898"/>
    </source>
</evidence>
<proteinExistence type="inferred from homology"/>
<comment type="similarity">
    <text evidence="1">Belongs to the 'phage' integrase family.</text>
</comment>
<sequence>MRHFNYVLTPTRLNNAKPKDKPYKLADGGGLFVLISPGGAKNWKYQYPLGGKRCEVTIGRYPEIGVADARDRHAEYRAMVERGEDPAAHRREKKAERAVRAALDADEGQFKAFSLKWIDERLAGKTEGYRKQIRSRLDRFVWPAIGRKALDDVKPAHVLAIVEGLRATPNTAEGVRLVIQQCYDYAIQKLLAESNPARPLRGVITVPKAVHHRHLSESELGRFWVSLGKQGAHLSTMGAARLLMYSMCRKNEVLRAKWAEFDFDKAQWDIPADRMKSRRTHRVFLSHQALEVLQLQRAISGGYEYVFPSPSIPTLPLADATLNHLFKRLDFGVPEFSPHGTRGTAATLLREHGFSRDVVELLLAHTERNQTAASYHHHELETERRRALQYLADEIDRLAAIAVAGNVVDLKLSRLNVKGTA</sequence>
<evidence type="ECO:0000256" key="5">
    <source>
        <dbReference type="PROSITE-ProRule" id="PRU01248"/>
    </source>
</evidence>
<dbReference type="InterPro" id="IPR053876">
    <property type="entry name" value="Phage_int_M"/>
</dbReference>
<dbReference type="SUPFAM" id="SSF56349">
    <property type="entry name" value="DNA breaking-rejoining enzymes"/>
    <property type="match status" value="1"/>
</dbReference>
<dbReference type="InterPro" id="IPR025166">
    <property type="entry name" value="Integrase_DNA_bind_dom"/>
</dbReference>
<dbReference type="InterPro" id="IPR010998">
    <property type="entry name" value="Integrase_recombinase_N"/>
</dbReference>
<evidence type="ECO:0000259" key="7">
    <source>
        <dbReference type="PROSITE" id="PS51900"/>
    </source>
</evidence>
<dbReference type="InterPro" id="IPR044068">
    <property type="entry name" value="CB"/>
</dbReference>
<dbReference type="InterPro" id="IPR013762">
    <property type="entry name" value="Integrase-like_cat_sf"/>
</dbReference>
<dbReference type="PANTHER" id="PTHR30629">
    <property type="entry name" value="PROPHAGE INTEGRASE"/>
    <property type="match status" value="1"/>
</dbReference>
<dbReference type="Proteomes" id="UP000216164">
    <property type="component" value="Unassembled WGS sequence"/>
</dbReference>
<comment type="caution">
    <text evidence="8">The sequence shown here is derived from an EMBL/GenBank/DDBJ whole genome shotgun (WGS) entry which is preliminary data.</text>
</comment>
<dbReference type="Gene3D" id="1.10.443.10">
    <property type="entry name" value="Intergrase catalytic core"/>
    <property type="match status" value="1"/>
</dbReference>
<dbReference type="PANTHER" id="PTHR30629:SF2">
    <property type="entry name" value="PROPHAGE INTEGRASE INTS-RELATED"/>
    <property type="match status" value="1"/>
</dbReference>
<keyword evidence="4" id="KW-0233">DNA recombination</keyword>
<dbReference type="PROSITE" id="PS51898">
    <property type="entry name" value="TYR_RECOMBINASE"/>
    <property type="match status" value="1"/>
</dbReference>
<dbReference type="AlphaFoldDB" id="A0AAP7ZP64"/>
<dbReference type="InterPro" id="IPR050808">
    <property type="entry name" value="Phage_Integrase"/>
</dbReference>
<protein>
    <submittedName>
        <fullName evidence="8">Integrase</fullName>
    </submittedName>
</protein>
<name>A0AAP7ZP64_RALSL</name>
<evidence type="ECO:0000313" key="8">
    <source>
        <dbReference type="EMBL" id="OYQ14205.1"/>
    </source>
</evidence>
<dbReference type="GO" id="GO:0003677">
    <property type="term" value="F:DNA binding"/>
    <property type="evidence" value="ECO:0007669"/>
    <property type="project" value="UniProtKB-UniRule"/>
</dbReference>
<accession>A0AAP7ZP64</accession>
<dbReference type="InterPro" id="IPR038488">
    <property type="entry name" value="Integrase_DNA-bd_sf"/>
</dbReference>
<dbReference type="PROSITE" id="PS51900">
    <property type="entry name" value="CB"/>
    <property type="match status" value="1"/>
</dbReference>
<dbReference type="EMBL" id="NCTK01000001">
    <property type="protein sequence ID" value="OYQ14205.1"/>
    <property type="molecule type" value="Genomic_DNA"/>
</dbReference>
<dbReference type="Pfam" id="PF13356">
    <property type="entry name" value="Arm-DNA-bind_3"/>
    <property type="match status" value="1"/>
</dbReference>
<evidence type="ECO:0000256" key="2">
    <source>
        <dbReference type="ARBA" id="ARBA00022908"/>
    </source>
</evidence>
<evidence type="ECO:0000256" key="1">
    <source>
        <dbReference type="ARBA" id="ARBA00008857"/>
    </source>
</evidence>
<dbReference type="Gene3D" id="3.30.160.390">
    <property type="entry name" value="Integrase, DNA-binding domain"/>
    <property type="match status" value="1"/>
</dbReference>
<dbReference type="Pfam" id="PF00589">
    <property type="entry name" value="Phage_integrase"/>
    <property type="match status" value="1"/>
</dbReference>